<reference evidence="4 5" key="1">
    <citation type="submission" date="2023-11" db="EMBL/GenBank/DDBJ databases">
        <title>Bacillus jintuensis, isolated from a mudflat on the Beibu Gulf coast.</title>
        <authorList>
            <person name="Li M."/>
        </authorList>
    </citation>
    <scope>NUCLEOTIDE SEQUENCE [LARGE SCALE GENOMIC DNA]</scope>
    <source>
        <strain evidence="4 5">31A1R</strain>
    </source>
</reference>
<dbReference type="InterPro" id="IPR025184">
    <property type="entry name" value="AadA_C"/>
</dbReference>
<protein>
    <submittedName>
        <fullName evidence="4">Nucleotidyltransferase domain-containing protein</fullName>
    </submittedName>
</protein>
<evidence type="ECO:0000256" key="1">
    <source>
        <dbReference type="ARBA" id="ARBA00022679"/>
    </source>
</evidence>
<evidence type="ECO:0000259" key="2">
    <source>
        <dbReference type="Pfam" id="PF01909"/>
    </source>
</evidence>
<dbReference type="EMBL" id="JAXOFX010000010">
    <property type="protein sequence ID" value="MDZ5472979.1"/>
    <property type="molecule type" value="Genomic_DNA"/>
</dbReference>
<evidence type="ECO:0000313" key="4">
    <source>
        <dbReference type="EMBL" id="MDZ5472979.1"/>
    </source>
</evidence>
<sequence length="268" mass="31600">MNNLPATVQKVLDEHLKLLETKLPNFLESYYLFGSIALGSFNEGHSDIDFMIVTYREPTEKDLQTLKEIHSELNKGFPSIHLDGIYLTNKQLENLGDNQFQTPYFNEGQYIGNKQLNKNHIDFFQLKKYGLVIKGKEIKAYSFEVDWDVLSANIVQNLNEYWLHWRLKAGKKFSLNYLSMLFQLESIEWGVLGVTRLYYSLREKDITSKIGAGEYALKAVPSKWHNIIQESMRIRKNEKKSYYLSPFKRRREALDYMDFVIREMNRVN</sequence>
<dbReference type="RefSeq" id="WP_322447281.1">
    <property type="nucleotide sequence ID" value="NZ_JAXOFX010000010.1"/>
</dbReference>
<feature type="domain" description="Adenylyltransferase AadA C-terminal" evidence="3">
    <location>
        <begin position="191"/>
        <end position="242"/>
    </location>
</feature>
<accession>A0ABU5J0Q1</accession>
<dbReference type="Pfam" id="PF13427">
    <property type="entry name" value="AadA_C"/>
    <property type="match status" value="1"/>
</dbReference>
<evidence type="ECO:0000313" key="5">
    <source>
        <dbReference type="Proteomes" id="UP001290455"/>
    </source>
</evidence>
<organism evidence="4 5">
    <name type="scientific">Robertmurraya mangrovi</name>
    <dbReference type="NCBI Taxonomy" id="3098077"/>
    <lineage>
        <taxon>Bacteria</taxon>
        <taxon>Bacillati</taxon>
        <taxon>Bacillota</taxon>
        <taxon>Bacilli</taxon>
        <taxon>Bacillales</taxon>
        <taxon>Bacillaceae</taxon>
        <taxon>Robertmurraya</taxon>
    </lineage>
</organism>
<dbReference type="Gene3D" id="3.30.460.10">
    <property type="entry name" value="Beta Polymerase, domain 2"/>
    <property type="match status" value="1"/>
</dbReference>
<dbReference type="InterPro" id="IPR002934">
    <property type="entry name" value="Polymerase_NTP_transf_dom"/>
</dbReference>
<dbReference type="SUPFAM" id="SSF81301">
    <property type="entry name" value="Nucleotidyltransferase"/>
    <property type="match status" value="1"/>
</dbReference>
<keyword evidence="5" id="KW-1185">Reference proteome</keyword>
<comment type="caution">
    <text evidence="4">The sequence shown here is derived from an EMBL/GenBank/DDBJ whole genome shotgun (WGS) entry which is preliminary data.</text>
</comment>
<name>A0ABU5J0Q1_9BACI</name>
<feature type="domain" description="Polymerase nucleotidyl transferase" evidence="2">
    <location>
        <begin position="13"/>
        <end position="75"/>
    </location>
</feature>
<keyword evidence="1" id="KW-0808">Transferase</keyword>
<dbReference type="InterPro" id="IPR043519">
    <property type="entry name" value="NT_sf"/>
</dbReference>
<proteinExistence type="predicted"/>
<gene>
    <name evidence="4" type="ORF">SM124_14775</name>
</gene>
<dbReference type="Pfam" id="PF01909">
    <property type="entry name" value="NTP_transf_2"/>
    <property type="match status" value="1"/>
</dbReference>
<evidence type="ECO:0000259" key="3">
    <source>
        <dbReference type="Pfam" id="PF13427"/>
    </source>
</evidence>
<dbReference type="Proteomes" id="UP001290455">
    <property type="component" value="Unassembled WGS sequence"/>
</dbReference>
<dbReference type="CDD" id="cd05403">
    <property type="entry name" value="NT_KNTase_like"/>
    <property type="match status" value="1"/>
</dbReference>